<evidence type="ECO:0000313" key="14">
    <source>
        <dbReference type="Proteomes" id="UP000266492"/>
    </source>
</evidence>
<protein>
    <recommendedName>
        <fullName evidence="3">FAD:protein FMN transferase</fullName>
        <ecNumber evidence="2">2.7.1.180</ecNumber>
    </recommendedName>
    <alternativeName>
        <fullName evidence="9">Flavin transferase</fullName>
    </alternativeName>
</protein>
<dbReference type="SUPFAM" id="SSF143631">
    <property type="entry name" value="ApbE-like"/>
    <property type="match status" value="1"/>
</dbReference>
<comment type="cofactor">
    <cofactor evidence="1">
        <name>Mg(2+)</name>
        <dbReference type="ChEBI" id="CHEBI:18420"/>
    </cofactor>
</comment>
<dbReference type="InterPro" id="IPR024932">
    <property type="entry name" value="ApbE"/>
</dbReference>
<evidence type="ECO:0000313" key="15">
    <source>
        <dbReference type="Proteomes" id="UP000375690"/>
    </source>
</evidence>
<evidence type="ECO:0000256" key="6">
    <source>
        <dbReference type="ARBA" id="ARBA00022723"/>
    </source>
</evidence>
<dbReference type="Gene3D" id="3.10.520.10">
    <property type="entry name" value="ApbE-like domains"/>
    <property type="match status" value="2"/>
</dbReference>
<dbReference type="GO" id="GO:0046872">
    <property type="term" value="F:metal ion binding"/>
    <property type="evidence" value="ECO:0007669"/>
    <property type="project" value="UniProtKB-KW"/>
</dbReference>
<dbReference type="PANTHER" id="PTHR30040">
    <property type="entry name" value="THIAMINE BIOSYNTHESIS LIPOPROTEIN APBE"/>
    <property type="match status" value="1"/>
</dbReference>
<keyword evidence="16" id="KW-1185">Reference proteome</keyword>
<dbReference type="GO" id="GO:0016740">
    <property type="term" value="F:transferase activity"/>
    <property type="evidence" value="ECO:0007669"/>
    <property type="project" value="UniProtKB-KW"/>
</dbReference>
<dbReference type="Proteomes" id="UP000375690">
    <property type="component" value="Unassembled WGS sequence"/>
</dbReference>
<dbReference type="EMBL" id="VWFC01000023">
    <property type="protein sequence ID" value="KAB1324202.1"/>
    <property type="molecule type" value="Genomic_DNA"/>
</dbReference>
<comment type="caution">
    <text evidence="13">The sequence shown here is derived from an EMBL/GenBank/DDBJ whole genome shotgun (WGS) entry which is preliminary data.</text>
</comment>
<dbReference type="PANTHER" id="PTHR30040:SF2">
    <property type="entry name" value="FAD:PROTEIN FMN TRANSFERASE"/>
    <property type="match status" value="1"/>
</dbReference>
<dbReference type="EMBL" id="QRVZ01000005">
    <property type="protein sequence ID" value="RGS84887.1"/>
    <property type="molecule type" value="Genomic_DNA"/>
</dbReference>
<dbReference type="Proteomes" id="UP000473905">
    <property type="component" value="Unassembled WGS sequence"/>
</dbReference>
<dbReference type="Proteomes" id="UP000266492">
    <property type="component" value="Unassembled WGS sequence"/>
</dbReference>
<evidence type="ECO:0000313" key="11">
    <source>
        <dbReference type="EMBL" id="KAA4103456.1"/>
    </source>
</evidence>
<keyword evidence="5 13" id="KW-0808">Transferase</keyword>
<evidence type="ECO:0000256" key="8">
    <source>
        <dbReference type="ARBA" id="ARBA00022842"/>
    </source>
</evidence>
<dbReference type="InterPro" id="IPR003374">
    <property type="entry name" value="ApbE-like_sf"/>
</dbReference>
<sequence>MLETRCKYYKDEAMFHGFIPHIMGTRFDILLIHSDAERLNGLWTHIINELERLDKILNRFDPHSEVFGINKHALQSYIQISKELEKILQLCQYYYENTFHLFDITLKDFSKIQIHDHQRISFMSPDISLDFGGFAKGYALKKIKRLIEQEDVNHAFVNFGNSSILGMGHHPYGDSWKVSFLNPYNQSLLNEFDLENTTLSTSGNTIHYTGHIMNPITGLFNEQRKASSIISTDPLEAEILSTVWMIANKEEQLLLTENFKNIQATIYDL</sequence>
<dbReference type="EMBL" id="VWKB01000004">
    <property type="protein sequence ID" value="KAA4103456.1"/>
    <property type="molecule type" value="Genomic_DNA"/>
</dbReference>
<proteinExistence type="predicted"/>
<gene>
    <name evidence="13" type="ORF">DWX70_07610</name>
    <name evidence="12" type="ORF">F3B53_17635</name>
    <name evidence="11" type="ORF">F3D66_03715</name>
</gene>
<evidence type="ECO:0000313" key="12">
    <source>
        <dbReference type="EMBL" id="KAB1324202.1"/>
    </source>
</evidence>
<evidence type="ECO:0000256" key="2">
    <source>
        <dbReference type="ARBA" id="ARBA00011955"/>
    </source>
</evidence>
<evidence type="ECO:0000256" key="1">
    <source>
        <dbReference type="ARBA" id="ARBA00001946"/>
    </source>
</evidence>
<keyword evidence="6" id="KW-0479">Metal-binding</keyword>
<evidence type="ECO:0000256" key="10">
    <source>
        <dbReference type="ARBA" id="ARBA00048540"/>
    </source>
</evidence>
<evidence type="ECO:0000313" key="13">
    <source>
        <dbReference type="EMBL" id="RGS84887.1"/>
    </source>
</evidence>
<reference evidence="13 14" key="1">
    <citation type="submission" date="2018-08" db="EMBL/GenBank/DDBJ databases">
        <title>A genome reference for cultivated species of the human gut microbiota.</title>
        <authorList>
            <person name="Zou Y."/>
            <person name="Xue W."/>
            <person name="Luo G."/>
        </authorList>
    </citation>
    <scope>NUCLEOTIDE SEQUENCE [LARGE SCALE GENOMIC DNA]</scope>
    <source>
        <strain evidence="13 14">AF20-9LB</strain>
    </source>
</reference>
<name>A0A395VY64_BACOV</name>
<evidence type="ECO:0000256" key="4">
    <source>
        <dbReference type="ARBA" id="ARBA00022630"/>
    </source>
</evidence>
<evidence type="ECO:0000256" key="3">
    <source>
        <dbReference type="ARBA" id="ARBA00016337"/>
    </source>
</evidence>
<reference evidence="15 16" key="2">
    <citation type="journal article" date="2019" name="Nat. Med.">
        <title>A library of human gut bacterial isolates paired with longitudinal multiomics data enables mechanistic microbiome research.</title>
        <authorList>
            <person name="Poyet M."/>
            <person name="Groussin M."/>
            <person name="Gibbons S.M."/>
            <person name="Avila-Pacheco J."/>
            <person name="Jiang X."/>
            <person name="Kearney S.M."/>
            <person name="Perrotta A.R."/>
            <person name="Berdy B."/>
            <person name="Zhao S."/>
            <person name="Lieberman T.D."/>
            <person name="Swanson P.K."/>
            <person name="Smith M."/>
            <person name="Roesemann S."/>
            <person name="Alexander J.E."/>
            <person name="Rich S.A."/>
            <person name="Livny J."/>
            <person name="Vlamakis H."/>
            <person name="Clish C."/>
            <person name="Bullock K."/>
            <person name="Deik A."/>
            <person name="Scott J."/>
            <person name="Pierce K.A."/>
            <person name="Xavier R.J."/>
            <person name="Alm E.J."/>
        </authorList>
    </citation>
    <scope>NUCLEOTIDE SEQUENCE [LARGE SCALE GENOMIC DNA]</scope>
    <source>
        <strain evidence="11 16">BIOML-A134</strain>
        <strain evidence="12 15">BIOML-A2</strain>
    </source>
</reference>
<accession>A0A395VY64</accession>
<evidence type="ECO:0000256" key="7">
    <source>
        <dbReference type="ARBA" id="ARBA00022827"/>
    </source>
</evidence>
<dbReference type="EC" id="2.7.1.180" evidence="2"/>
<dbReference type="Pfam" id="PF02424">
    <property type="entry name" value="ApbE"/>
    <property type="match status" value="1"/>
</dbReference>
<organism evidence="13 14">
    <name type="scientific">Bacteroides ovatus</name>
    <dbReference type="NCBI Taxonomy" id="28116"/>
    <lineage>
        <taxon>Bacteria</taxon>
        <taxon>Pseudomonadati</taxon>
        <taxon>Bacteroidota</taxon>
        <taxon>Bacteroidia</taxon>
        <taxon>Bacteroidales</taxon>
        <taxon>Bacteroidaceae</taxon>
        <taxon>Bacteroides</taxon>
    </lineage>
</organism>
<dbReference type="AlphaFoldDB" id="A0A395VY64"/>
<evidence type="ECO:0000256" key="5">
    <source>
        <dbReference type="ARBA" id="ARBA00022679"/>
    </source>
</evidence>
<keyword evidence="8" id="KW-0460">Magnesium</keyword>
<evidence type="ECO:0000313" key="16">
    <source>
        <dbReference type="Proteomes" id="UP000473905"/>
    </source>
</evidence>
<comment type="catalytic activity">
    <reaction evidence="10">
        <text>L-threonyl-[protein] + FAD = FMN-L-threonyl-[protein] + AMP + H(+)</text>
        <dbReference type="Rhea" id="RHEA:36847"/>
        <dbReference type="Rhea" id="RHEA-COMP:11060"/>
        <dbReference type="Rhea" id="RHEA-COMP:11061"/>
        <dbReference type="ChEBI" id="CHEBI:15378"/>
        <dbReference type="ChEBI" id="CHEBI:30013"/>
        <dbReference type="ChEBI" id="CHEBI:57692"/>
        <dbReference type="ChEBI" id="CHEBI:74257"/>
        <dbReference type="ChEBI" id="CHEBI:456215"/>
        <dbReference type="EC" id="2.7.1.180"/>
    </reaction>
</comment>
<evidence type="ECO:0000256" key="9">
    <source>
        <dbReference type="ARBA" id="ARBA00031306"/>
    </source>
</evidence>
<keyword evidence="7" id="KW-0274">FAD</keyword>
<keyword evidence="4" id="KW-0285">Flavoprotein</keyword>